<reference evidence="1" key="1">
    <citation type="submission" date="2017-02" db="UniProtKB">
        <authorList>
            <consortium name="WormBaseParasite"/>
        </authorList>
    </citation>
    <scope>IDENTIFICATION</scope>
</reference>
<name>A0A0R3SMZ7_HYMDI</name>
<protein>
    <submittedName>
        <fullName evidence="1">Uncharacterized protein</fullName>
    </submittedName>
</protein>
<dbReference type="WBParaSite" id="HDID_0000631201-mRNA-1">
    <property type="protein sequence ID" value="HDID_0000631201-mRNA-1"/>
    <property type="gene ID" value="HDID_0000631201"/>
</dbReference>
<evidence type="ECO:0000313" key="1">
    <source>
        <dbReference type="WBParaSite" id="HDID_0000631201-mRNA-1"/>
    </source>
</evidence>
<proteinExistence type="predicted"/>
<organism evidence="1">
    <name type="scientific">Hymenolepis diminuta</name>
    <name type="common">Rat tapeworm</name>
    <dbReference type="NCBI Taxonomy" id="6216"/>
    <lineage>
        <taxon>Eukaryota</taxon>
        <taxon>Metazoa</taxon>
        <taxon>Spiralia</taxon>
        <taxon>Lophotrochozoa</taxon>
        <taxon>Platyhelminthes</taxon>
        <taxon>Cestoda</taxon>
        <taxon>Eucestoda</taxon>
        <taxon>Cyclophyllidea</taxon>
        <taxon>Hymenolepididae</taxon>
        <taxon>Hymenolepis</taxon>
    </lineage>
</organism>
<sequence>LEVAATVLEGEVVDGQIHPLVPLATRDHRPFPPIGDWVAYVPVGHRQERRRVDLSDTPLLLPNSPPPVSNAIKPLFELPSNTDPLSHLRDLIKLMSPLILNLER</sequence>
<dbReference type="AlphaFoldDB" id="A0A0R3SMZ7"/>
<accession>A0A0R3SMZ7</accession>